<dbReference type="OrthoDB" id="440755at2759"/>
<comment type="subcellular location">
    <subcellularLocation>
        <location evidence="1">Membrane</location>
        <topology evidence="1">Multi-pass membrane protein</topology>
    </subcellularLocation>
</comment>
<sequence length="515" mass="55168">MKSMNRSAGVSSVINQIETAGDSQQLPELLRVASTIKLSRTKQYLITFLILVCNLTQFISMFSTVAGGYELSKILGKPVGPGQANWMAAAYSLTQSAFVLISGRLGAVYGHQRLLLLGGIIIVAFSVANAFCNTYTSFIIIRALTGVGGGILMPNAVATLTIMVPPGKVRNFTLAIFAASPPVGAGIGALMIGAFLEYSEWKWHFISVACLGTACFSGLFFVLPSEDPADKNGKIDFIGIITGLGGLLLFSLAWNQAPVDGWGTPYVIAMLVISVVLMVIFFFWEGKWAEEPIMPPSIFRGKSFKALTVVVLFIYMAVGITLWYMVAWQQLIRGWSVLNVAVGWIPYGLGASCAVILAAWLIPRLEAQWILAIGCLTSLTATILLATMPEQQSYWAQVFPSTVFGSFCPDFVYVAAQVIASSSVGRKEQGPAASLIGTLNLYGNSLGLGFAGTIEANIAKSHAGEALPFRSALWFGAGLSAIALLMDLTMVRTKKEDKEGWDSNETELEISSAGA</sequence>
<gene>
    <name evidence="9" type="ORF">FPCIR_5953</name>
</gene>
<comment type="caution">
    <text evidence="9">The sequence shown here is derived from an EMBL/GenBank/DDBJ whole genome shotgun (WGS) entry which is preliminary data.</text>
</comment>
<dbReference type="Pfam" id="PF07690">
    <property type="entry name" value="MFS_1"/>
    <property type="match status" value="1"/>
</dbReference>
<evidence type="ECO:0000256" key="3">
    <source>
        <dbReference type="ARBA" id="ARBA00022989"/>
    </source>
</evidence>
<keyword evidence="10" id="KW-1185">Reference proteome</keyword>
<evidence type="ECO:0000256" key="1">
    <source>
        <dbReference type="ARBA" id="ARBA00004141"/>
    </source>
</evidence>
<organism evidence="9 10">
    <name type="scientific">Fusarium pseudocircinatum</name>
    <dbReference type="NCBI Taxonomy" id="56676"/>
    <lineage>
        <taxon>Eukaryota</taxon>
        <taxon>Fungi</taxon>
        <taxon>Dikarya</taxon>
        <taxon>Ascomycota</taxon>
        <taxon>Pezizomycotina</taxon>
        <taxon>Sordariomycetes</taxon>
        <taxon>Hypocreomycetidae</taxon>
        <taxon>Hypocreales</taxon>
        <taxon>Nectriaceae</taxon>
        <taxon>Fusarium</taxon>
        <taxon>Fusarium fujikuroi species complex</taxon>
    </lineage>
</organism>
<evidence type="ECO:0000313" key="9">
    <source>
        <dbReference type="EMBL" id="KAF5591673.1"/>
    </source>
</evidence>
<evidence type="ECO:0000256" key="6">
    <source>
        <dbReference type="SAM" id="MobiDB-lite"/>
    </source>
</evidence>
<feature type="transmembrane region" description="Helical" evidence="7">
    <location>
        <begin position="86"/>
        <end position="107"/>
    </location>
</feature>
<feature type="transmembrane region" description="Helical" evidence="7">
    <location>
        <begin position="432"/>
        <end position="452"/>
    </location>
</feature>
<dbReference type="PANTHER" id="PTHR42718:SF41">
    <property type="entry name" value="MFS TRANSPORTER OF UNKOWN SPECIFICITY (AFU_ORTHOLOGUE AFUA_5G09940)-RELATED"/>
    <property type="match status" value="1"/>
</dbReference>
<keyword evidence="4 7" id="KW-0472">Membrane</keyword>
<feature type="transmembrane region" description="Helical" evidence="7">
    <location>
        <begin position="266"/>
        <end position="284"/>
    </location>
</feature>
<dbReference type="Gene3D" id="1.20.1250.20">
    <property type="entry name" value="MFS general substrate transporter like domains"/>
    <property type="match status" value="2"/>
</dbReference>
<keyword evidence="2 7" id="KW-0812">Transmembrane</keyword>
<feature type="transmembrane region" description="Helical" evidence="7">
    <location>
        <begin position="235"/>
        <end position="254"/>
    </location>
</feature>
<evidence type="ECO:0000313" key="10">
    <source>
        <dbReference type="Proteomes" id="UP000546213"/>
    </source>
</evidence>
<feature type="transmembrane region" description="Helical" evidence="7">
    <location>
        <begin position="44"/>
        <end position="66"/>
    </location>
</feature>
<dbReference type="PROSITE" id="PS50850">
    <property type="entry name" value="MFS"/>
    <property type="match status" value="1"/>
</dbReference>
<dbReference type="PANTHER" id="PTHR42718">
    <property type="entry name" value="MAJOR FACILITATOR SUPERFAMILY MULTIDRUG TRANSPORTER MFSC"/>
    <property type="match status" value="1"/>
</dbReference>
<dbReference type="Proteomes" id="UP000546213">
    <property type="component" value="Unassembled WGS sequence"/>
</dbReference>
<feature type="transmembrane region" description="Helical" evidence="7">
    <location>
        <begin position="344"/>
        <end position="362"/>
    </location>
</feature>
<feature type="transmembrane region" description="Helical" evidence="7">
    <location>
        <begin position="172"/>
        <end position="195"/>
    </location>
</feature>
<accession>A0A8H5P7W2</accession>
<dbReference type="InterPro" id="IPR011701">
    <property type="entry name" value="MFS"/>
</dbReference>
<name>A0A8H5P7W2_9HYPO</name>
<dbReference type="SUPFAM" id="SSF103473">
    <property type="entry name" value="MFS general substrate transporter"/>
    <property type="match status" value="2"/>
</dbReference>
<evidence type="ECO:0000256" key="2">
    <source>
        <dbReference type="ARBA" id="ARBA00022692"/>
    </source>
</evidence>
<dbReference type="GO" id="GO:0016020">
    <property type="term" value="C:membrane"/>
    <property type="evidence" value="ECO:0007669"/>
    <property type="project" value="UniProtKB-SubCell"/>
</dbReference>
<reference evidence="9 10" key="1">
    <citation type="submission" date="2020-05" db="EMBL/GenBank/DDBJ databases">
        <title>Identification and distribution of gene clusters putatively required for synthesis of sphingolipid metabolism inhibitors in phylogenetically diverse species of the filamentous fungus Fusarium.</title>
        <authorList>
            <person name="Kim H.-S."/>
            <person name="Busman M."/>
            <person name="Brown D.W."/>
            <person name="Divon H."/>
            <person name="Uhlig S."/>
            <person name="Proctor R.H."/>
        </authorList>
    </citation>
    <scope>NUCLEOTIDE SEQUENCE [LARGE SCALE GENOMIC DNA]</scope>
    <source>
        <strain evidence="9 10">NRRL 36939</strain>
    </source>
</reference>
<dbReference type="EMBL" id="JAAOAS010000128">
    <property type="protein sequence ID" value="KAF5591673.1"/>
    <property type="molecule type" value="Genomic_DNA"/>
</dbReference>
<dbReference type="InterPro" id="IPR036259">
    <property type="entry name" value="MFS_trans_sf"/>
</dbReference>
<keyword evidence="3 7" id="KW-1133">Transmembrane helix</keyword>
<feature type="region of interest" description="Disordered" evidence="6">
    <location>
        <begin position="496"/>
        <end position="515"/>
    </location>
</feature>
<feature type="transmembrane region" description="Helical" evidence="7">
    <location>
        <begin position="304"/>
        <end position="324"/>
    </location>
</feature>
<evidence type="ECO:0000256" key="4">
    <source>
        <dbReference type="ARBA" id="ARBA00023136"/>
    </source>
</evidence>
<feature type="transmembrane region" description="Helical" evidence="7">
    <location>
        <begin position="394"/>
        <end position="420"/>
    </location>
</feature>
<protein>
    <submittedName>
        <fullName evidence="9">Transporter</fullName>
    </submittedName>
</protein>
<dbReference type="GO" id="GO:0022857">
    <property type="term" value="F:transmembrane transporter activity"/>
    <property type="evidence" value="ECO:0007669"/>
    <property type="project" value="InterPro"/>
</dbReference>
<dbReference type="InterPro" id="IPR020846">
    <property type="entry name" value="MFS_dom"/>
</dbReference>
<feature type="transmembrane region" description="Helical" evidence="7">
    <location>
        <begin position="369"/>
        <end position="388"/>
    </location>
</feature>
<evidence type="ECO:0000256" key="7">
    <source>
        <dbReference type="SAM" id="Phobius"/>
    </source>
</evidence>
<keyword evidence="5" id="KW-0325">Glycoprotein</keyword>
<feature type="domain" description="Major facilitator superfamily (MFS) profile" evidence="8">
    <location>
        <begin position="49"/>
        <end position="495"/>
    </location>
</feature>
<dbReference type="AlphaFoldDB" id="A0A8H5P7W2"/>
<feature type="transmembrane region" description="Helical" evidence="7">
    <location>
        <begin position="201"/>
        <end position="223"/>
    </location>
</feature>
<evidence type="ECO:0000259" key="8">
    <source>
        <dbReference type="PROSITE" id="PS50850"/>
    </source>
</evidence>
<feature type="transmembrane region" description="Helical" evidence="7">
    <location>
        <begin position="137"/>
        <end position="160"/>
    </location>
</feature>
<feature type="transmembrane region" description="Helical" evidence="7">
    <location>
        <begin position="472"/>
        <end position="491"/>
    </location>
</feature>
<proteinExistence type="predicted"/>
<feature type="transmembrane region" description="Helical" evidence="7">
    <location>
        <begin position="114"/>
        <end position="131"/>
    </location>
</feature>
<evidence type="ECO:0000256" key="5">
    <source>
        <dbReference type="ARBA" id="ARBA00023180"/>
    </source>
</evidence>